<dbReference type="RefSeq" id="WP_378219259.1">
    <property type="nucleotide sequence ID" value="NZ_JBHRTK010000006.1"/>
</dbReference>
<evidence type="ECO:0000313" key="2">
    <source>
        <dbReference type="Proteomes" id="UP001595583"/>
    </source>
</evidence>
<keyword evidence="2" id="KW-1185">Reference proteome</keyword>
<comment type="caution">
    <text evidence="1">The sequence shown here is derived from an EMBL/GenBank/DDBJ whole genome shotgun (WGS) entry which is preliminary data.</text>
</comment>
<organism evidence="1 2">
    <name type="scientific">Aquamicrobium soli</name>
    <dbReference type="NCBI Taxonomy" id="1811518"/>
    <lineage>
        <taxon>Bacteria</taxon>
        <taxon>Pseudomonadati</taxon>
        <taxon>Pseudomonadota</taxon>
        <taxon>Alphaproteobacteria</taxon>
        <taxon>Hyphomicrobiales</taxon>
        <taxon>Phyllobacteriaceae</taxon>
        <taxon>Aquamicrobium</taxon>
    </lineage>
</organism>
<protein>
    <recommendedName>
        <fullName evidence="3">Wadjet protein JetD C-terminal domain-containing protein</fullName>
    </recommendedName>
</protein>
<evidence type="ECO:0000313" key="1">
    <source>
        <dbReference type="EMBL" id="MFC3205622.1"/>
    </source>
</evidence>
<reference evidence="2" key="1">
    <citation type="journal article" date="2019" name="Int. J. Syst. Evol. Microbiol.">
        <title>The Global Catalogue of Microorganisms (GCM) 10K type strain sequencing project: providing services to taxonomists for standard genome sequencing and annotation.</title>
        <authorList>
            <consortium name="The Broad Institute Genomics Platform"/>
            <consortium name="The Broad Institute Genome Sequencing Center for Infectious Disease"/>
            <person name="Wu L."/>
            <person name="Ma J."/>
        </authorList>
    </citation>
    <scope>NUCLEOTIDE SEQUENCE [LARGE SCALE GENOMIC DNA]</scope>
    <source>
        <strain evidence="2">KCTC 52165</strain>
    </source>
</reference>
<dbReference type="EMBL" id="JBHRTK010000006">
    <property type="protein sequence ID" value="MFC3205622.1"/>
    <property type="molecule type" value="Genomic_DNA"/>
</dbReference>
<name>A0ABV7K8F8_9HYPH</name>
<accession>A0ABV7K8F8</accession>
<dbReference type="Proteomes" id="UP001595583">
    <property type="component" value="Unassembled WGS sequence"/>
</dbReference>
<evidence type="ECO:0008006" key="3">
    <source>
        <dbReference type="Google" id="ProtNLM"/>
    </source>
</evidence>
<proteinExistence type="predicted"/>
<sequence>MVAADPHAGDHVYQASHIKRHRATKAEVANRRESLIAIIAAMRPMTVRQVFYQASVRGLIDKSEAGYAKVQTDLVQMRRSGTLPYAWLADNTRWQRKPTTFTSVEEALRETAQFYRKALWTEVDAYVEIWLEKDALAGVILPVTSLYDVPLMVARGYASLSFLHGAAEHIAGLDVPAYIYHLGDYDPSGVNAGEKIEETLRAMAPGAEIHFARIGVTPAQITEWDLPTRPTKASDSRAKKFGDISVELDAIAPDDLRELVRVAIEHHLPEDQFAILKAAEQSERTMIAGLVGMLGEDAV</sequence>
<gene>
    <name evidence="1" type="ORF">ACFOHJ_05305</name>
</gene>